<dbReference type="OrthoDB" id="3772460at2759"/>
<proteinExistence type="predicted"/>
<comment type="caution">
    <text evidence="1">The sequence shown here is derived from an EMBL/GenBank/DDBJ whole genome shotgun (WGS) entry which is preliminary data.</text>
</comment>
<dbReference type="AlphaFoldDB" id="A0A9P4WGQ4"/>
<accession>A0A9P4WGQ4</accession>
<reference evidence="1" key="1">
    <citation type="submission" date="2019-04" db="EMBL/GenBank/DDBJ databases">
        <title>Sequencing of skin fungus with MAO and IRED activity.</title>
        <authorList>
            <person name="Marsaioli A.J."/>
            <person name="Bonatto J.M.C."/>
            <person name="Reis Junior O."/>
        </authorList>
    </citation>
    <scope>NUCLEOTIDE SEQUENCE</scope>
    <source>
        <strain evidence="1">28M1</strain>
    </source>
</reference>
<name>A0A9P4WGQ4_9PLEO</name>
<sequence>MALQYSTQTTPYANSTAHFNFNSTDPCMRHTNAILPPLEYSGTAYVAIGPISDFSSTFQSCCPNKSSNAIQNYHGGSNRSDDDAPLSCYYYYSFNSTYREVDAALNCTKQKAEENGDLYRLILAASPDWPGESGGTRTGARVGAWKWAVLGLVLVGAAGV</sequence>
<evidence type="ECO:0000313" key="2">
    <source>
        <dbReference type="Proteomes" id="UP000758155"/>
    </source>
</evidence>
<keyword evidence="2" id="KW-1185">Reference proteome</keyword>
<organism evidence="1 2">
    <name type="scientific">Didymella heteroderae</name>
    <dbReference type="NCBI Taxonomy" id="1769908"/>
    <lineage>
        <taxon>Eukaryota</taxon>
        <taxon>Fungi</taxon>
        <taxon>Dikarya</taxon>
        <taxon>Ascomycota</taxon>
        <taxon>Pezizomycotina</taxon>
        <taxon>Dothideomycetes</taxon>
        <taxon>Pleosporomycetidae</taxon>
        <taxon>Pleosporales</taxon>
        <taxon>Pleosporineae</taxon>
        <taxon>Didymellaceae</taxon>
        <taxon>Didymella</taxon>
    </lineage>
</organism>
<evidence type="ECO:0000313" key="1">
    <source>
        <dbReference type="EMBL" id="KAF3031843.1"/>
    </source>
</evidence>
<protein>
    <submittedName>
        <fullName evidence="1">Uncharacterized protein</fullName>
    </submittedName>
</protein>
<dbReference type="EMBL" id="SWKV01000121">
    <property type="protein sequence ID" value="KAF3031843.1"/>
    <property type="molecule type" value="Genomic_DNA"/>
</dbReference>
<gene>
    <name evidence="1" type="ORF">E8E12_002107</name>
</gene>
<dbReference type="Proteomes" id="UP000758155">
    <property type="component" value="Unassembled WGS sequence"/>
</dbReference>